<dbReference type="InterPro" id="IPR051465">
    <property type="entry name" value="Cell_Envelope_Struct_Comp"/>
</dbReference>
<dbReference type="Pfam" id="PF00395">
    <property type="entry name" value="SLH"/>
    <property type="match status" value="3"/>
</dbReference>
<keyword evidence="2" id="KW-0812">Transmembrane</keyword>
<comment type="caution">
    <text evidence="4">The sequence shown here is derived from an EMBL/GenBank/DDBJ whole genome shotgun (WGS) entry which is preliminary data.</text>
</comment>
<proteinExistence type="predicted"/>
<dbReference type="PANTHER" id="PTHR43308">
    <property type="entry name" value="OUTER MEMBRANE PROTEIN ALPHA-RELATED"/>
    <property type="match status" value="1"/>
</dbReference>
<dbReference type="InterPro" id="IPR001119">
    <property type="entry name" value="SLH_dom"/>
</dbReference>
<dbReference type="PANTHER" id="PTHR43308:SF5">
    <property type="entry name" value="S-LAYER PROTEIN _ PEPTIDOGLYCAN ENDO-BETA-N-ACETYLGLUCOSAMINIDASE"/>
    <property type="match status" value="1"/>
</dbReference>
<keyword evidence="2" id="KW-1133">Transmembrane helix</keyword>
<feature type="domain" description="SLH" evidence="3">
    <location>
        <begin position="186"/>
        <end position="249"/>
    </location>
</feature>
<dbReference type="Proteomes" id="UP000753908">
    <property type="component" value="Unassembled WGS sequence"/>
</dbReference>
<feature type="region of interest" description="Disordered" evidence="1">
    <location>
        <begin position="51"/>
        <end position="94"/>
    </location>
</feature>
<accession>A0A951PNB4</accession>
<evidence type="ECO:0000256" key="2">
    <source>
        <dbReference type="SAM" id="Phobius"/>
    </source>
</evidence>
<sequence>MTNLPPRDPRSSNLGFDELIGVVVAFGVIGTILAVLLGQKDNRFGFEALDPSSTTTPASPGALIIPSPTPEATLPTPIARETPSPSPTTVGPRRVGQRAVGPLIVGAAPAAKTEEAEAEATPVKGFSDVPQDYWARPYIEALTQREVIAGYTDGTFRPDEPVTRAAFAAQLDKAFAEKPVAGTPRYTADYKDVANQFWASSAIRQASANGFMRGYPGNVFRPQQEISKLQALLALNSGLNLPAPAAPNQVLQVYQDAAQIPKYATNAVAAATQAGIVVNHPNRQQLNPNILITRAEAAALIHQAMAKAGKVEEISTEYLVKPQ</sequence>
<protein>
    <submittedName>
        <fullName evidence="4">S-layer homology domain-containing protein</fullName>
    </submittedName>
</protein>
<reference evidence="4" key="1">
    <citation type="submission" date="2021-05" db="EMBL/GenBank/DDBJ databases">
        <authorList>
            <person name="Pietrasiak N."/>
            <person name="Ward R."/>
            <person name="Stajich J.E."/>
            <person name="Kurbessoian T."/>
        </authorList>
    </citation>
    <scope>NUCLEOTIDE SEQUENCE</scope>
    <source>
        <strain evidence="4">CPER-KK1</strain>
    </source>
</reference>
<dbReference type="PROSITE" id="PS51272">
    <property type="entry name" value="SLH"/>
    <property type="match status" value="3"/>
</dbReference>
<evidence type="ECO:0000256" key="1">
    <source>
        <dbReference type="SAM" id="MobiDB-lite"/>
    </source>
</evidence>
<feature type="domain" description="SLH" evidence="3">
    <location>
        <begin position="251"/>
        <end position="315"/>
    </location>
</feature>
<keyword evidence="2" id="KW-0472">Membrane</keyword>
<dbReference type="EMBL" id="JAHHIF010000019">
    <property type="protein sequence ID" value="MBW4545903.1"/>
    <property type="molecule type" value="Genomic_DNA"/>
</dbReference>
<reference evidence="4" key="2">
    <citation type="journal article" date="2022" name="Microbiol. Resour. Announc.">
        <title>Metagenome Sequencing to Explore Phylogenomics of Terrestrial Cyanobacteria.</title>
        <authorList>
            <person name="Ward R.D."/>
            <person name="Stajich J.E."/>
            <person name="Johansen J.R."/>
            <person name="Huntemann M."/>
            <person name="Clum A."/>
            <person name="Foster B."/>
            <person name="Foster B."/>
            <person name="Roux S."/>
            <person name="Palaniappan K."/>
            <person name="Varghese N."/>
            <person name="Mukherjee S."/>
            <person name="Reddy T.B.K."/>
            <person name="Daum C."/>
            <person name="Copeland A."/>
            <person name="Chen I.A."/>
            <person name="Ivanova N.N."/>
            <person name="Kyrpides N.C."/>
            <person name="Shapiro N."/>
            <person name="Eloe-Fadrosh E.A."/>
            <person name="Pietrasiak N."/>
        </authorList>
    </citation>
    <scope>NUCLEOTIDE SEQUENCE</scope>
    <source>
        <strain evidence="4">CPER-KK1</strain>
    </source>
</reference>
<evidence type="ECO:0000313" key="4">
    <source>
        <dbReference type="EMBL" id="MBW4545903.1"/>
    </source>
</evidence>
<feature type="domain" description="SLH" evidence="3">
    <location>
        <begin position="122"/>
        <end position="185"/>
    </location>
</feature>
<organism evidence="4 5">
    <name type="scientific">Symplocastrum torsivum CPER-KK1</name>
    <dbReference type="NCBI Taxonomy" id="450513"/>
    <lineage>
        <taxon>Bacteria</taxon>
        <taxon>Bacillati</taxon>
        <taxon>Cyanobacteriota</taxon>
        <taxon>Cyanophyceae</taxon>
        <taxon>Oscillatoriophycideae</taxon>
        <taxon>Oscillatoriales</taxon>
        <taxon>Microcoleaceae</taxon>
        <taxon>Symplocastrum</taxon>
    </lineage>
</organism>
<name>A0A951PNB4_9CYAN</name>
<dbReference type="AlphaFoldDB" id="A0A951PNB4"/>
<gene>
    <name evidence="4" type="ORF">KME25_15860</name>
</gene>
<evidence type="ECO:0000313" key="5">
    <source>
        <dbReference type="Proteomes" id="UP000753908"/>
    </source>
</evidence>
<evidence type="ECO:0000259" key="3">
    <source>
        <dbReference type="PROSITE" id="PS51272"/>
    </source>
</evidence>
<feature type="transmembrane region" description="Helical" evidence="2">
    <location>
        <begin position="20"/>
        <end position="38"/>
    </location>
</feature>